<dbReference type="PANTHER" id="PTHR36917">
    <property type="entry name" value="INTRACELLULAR SEPTATION PROTEIN A-RELATED"/>
    <property type="match status" value="1"/>
</dbReference>
<reference evidence="6 7" key="1">
    <citation type="submission" date="2016-10" db="EMBL/GenBank/DDBJ databases">
        <authorList>
            <person name="Varghese N."/>
            <person name="Submissions S."/>
        </authorList>
    </citation>
    <scope>NUCLEOTIDE SEQUENCE [LARGE SCALE GENOMIC DNA]</scope>
    <source>
        <strain evidence="6 7">DSM 1361</strain>
    </source>
</reference>
<keyword evidence="2 5" id="KW-0812">Transmembrane</keyword>
<keyword evidence="4 5" id="KW-0472">Membrane</keyword>
<proteinExistence type="predicted"/>
<protein>
    <submittedName>
        <fullName evidence="6">Intracellular septation protein</fullName>
    </submittedName>
</protein>
<dbReference type="RefSeq" id="WP_031579239.1">
    <property type="nucleotide sequence ID" value="NZ_FOXF01000020.1"/>
</dbReference>
<organism evidence="6 7">
    <name type="scientific">Ruminobacter amylophilus</name>
    <dbReference type="NCBI Taxonomy" id="867"/>
    <lineage>
        <taxon>Bacteria</taxon>
        <taxon>Pseudomonadati</taxon>
        <taxon>Pseudomonadota</taxon>
        <taxon>Gammaproteobacteria</taxon>
        <taxon>Aeromonadales</taxon>
        <taxon>Succinivibrionaceae</taxon>
        <taxon>Ruminobacter</taxon>
    </lineage>
</organism>
<gene>
    <name evidence="6" type="ORF">SAMN02910344_01273</name>
</gene>
<evidence type="ECO:0000313" key="7">
    <source>
        <dbReference type="Proteomes" id="UP000243745"/>
    </source>
</evidence>
<keyword evidence="1" id="KW-1003">Cell membrane</keyword>
<sequence>MKLLLNILPAICFFLTYKFSDHNLIYATIAVVISSVITLGGSWFLQGKITRIQIVVILVLFIFAIPTILVKDPDFIKWKVSVVNSVIAVAILLCQFVFKKDIIEALTGCKTPIPESVLKKAAVATAVYFLLCACLNYVIAFRLPEIMNINSDEAENLWVNYKTYGNGILNTVFMIGVFGWVYSQLTDQQKTALEKLVADVKDEHIGSGKKNAGECSSEESDKQ</sequence>
<dbReference type="Proteomes" id="UP000243745">
    <property type="component" value="Unassembled WGS sequence"/>
</dbReference>
<evidence type="ECO:0000256" key="3">
    <source>
        <dbReference type="ARBA" id="ARBA00022989"/>
    </source>
</evidence>
<dbReference type="PANTHER" id="PTHR36917:SF1">
    <property type="entry name" value="INNER MEMBRANE-SPANNING PROTEIN YCIB"/>
    <property type="match status" value="1"/>
</dbReference>
<evidence type="ECO:0000256" key="2">
    <source>
        <dbReference type="ARBA" id="ARBA00022692"/>
    </source>
</evidence>
<dbReference type="OrthoDB" id="9788219at2"/>
<dbReference type="EMBL" id="FOXF01000020">
    <property type="protein sequence ID" value="SFP39445.1"/>
    <property type="molecule type" value="Genomic_DNA"/>
</dbReference>
<feature type="transmembrane region" description="Helical" evidence="5">
    <location>
        <begin position="76"/>
        <end position="98"/>
    </location>
</feature>
<name>A0A662ZKK2_9GAMM</name>
<dbReference type="InterPro" id="IPR006008">
    <property type="entry name" value="YciB"/>
</dbReference>
<dbReference type="GO" id="GO:0005886">
    <property type="term" value="C:plasma membrane"/>
    <property type="evidence" value="ECO:0007669"/>
    <property type="project" value="TreeGrafter"/>
</dbReference>
<evidence type="ECO:0000256" key="4">
    <source>
        <dbReference type="ARBA" id="ARBA00023136"/>
    </source>
</evidence>
<evidence type="ECO:0000256" key="1">
    <source>
        <dbReference type="ARBA" id="ARBA00022475"/>
    </source>
</evidence>
<feature type="transmembrane region" description="Helical" evidence="5">
    <location>
        <begin position="52"/>
        <end position="70"/>
    </location>
</feature>
<feature type="transmembrane region" description="Helical" evidence="5">
    <location>
        <begin position="121"/>
        <end position="143"/>
    </location>
</feature>
<dbReference type="Pfam" id="PF04279">
    <property type="entry name" value="IspA"/>
    <property type="match status" value="1"/>
</dbReference>
<keyword evidence="3 5" id="KW-1133">Transmembrane helix</keyword>
<dbReference type="AlphaFoldDB" id="A0A662ZKK2"/>
<feature type="transmembrane region" description="Helical" evidence="5">
    <location>
        <begin position="24"/>
        <end position="45"/>
    </location>
</feature>
<accession>A0A662ZKK2</accession>
<keyword evidence="7" id="KW-1185">Reference proteome</keyword>
<evidence type="ECO:0000256" key="5">
    <source>
        <dbReference type="SAM" id="Phobius"/>
    </source>
</evidence>
<feature type="transmembrane region" description="Helical" evidence="5">
    <location>
        <begin position="163"/>
        <end position="182"/>
    </location>
</feature>
<evidence type="ECO:0000313" key="6">
    <source>
        <dbReference type="EMBL" id="SFP39445.1"/>
    </source>
</evidence>